<dbReference type="GO" id="GO:0030681">
    <property type="term" value="C:multimeric ribonuclease P complex"/>
    <property type="evidence" value="ECO:0007669"/>
    <property type="project" value="TreeGrafter"/>
</dbReference>
<dbReference type="GO" id="GO:0000171">
    <property type="term" value="F:ribonuclease MRP activity"/>
    <property type="evidence" value="ECO:0007669"/>
    <property type="project" value="TreeGrafter"/>
</dbReference>
<organism evidence="1 2">
    <name type="scientific">Pestalotiopsis fici (strain W106-1 / CGMCC3.15140)</name>
    <dbReference type="NCBI Taxonomy" id="1229662"/>
    <lineage>
        <taxon>Eukaryota</taxon>
        <taxon>Fungi</taxon>
        <taxon>Dikarya</taxon>
        <taxon>Ascomycota</taxon>
        <taxon>Pezizomycotina</taxon>
        <taxon>Sordariomycetes</taxon>
        <taxon>Xylariomycetidae</taxon>
        <taxon>Amphisphaeriales</taxon>
        <taxon>Sporocadaceae</taxon>
        <taxon>Pestalotiopsis</taxon>
    </lineage>
</organism>
<dbReference type="InterPro" id="IPR013893">
    <property type="entry name" value="RNase_P_Rpp40"/>
</dbReference>
<protein>
    <submittedName>
        <fullName evidence="1">Uncharacterized protein</fullName>
    </submittedName>
</protein>
<evidence type="ECO:0000313" key="2">
    <source>
        <dbReference type="Proteomes" id="UP000030651"/>
    </source>
</evidence>
<dbReference type="GO" id="GO:0004526">
    <property type="term" value="F:ribonuclease P activity"/>
    <property type="evidence" value="ECO:0007669"/>
    <property type="project" value="TreeGrafter"/>
</dbReference>
<dbReference type="EMBL" id="KI912109">
    <property type="protein sequence ID" value="ETS86845.1"/>
    <property type="molecule type" value="Genomic_DNA"/>
</dbReference>
<dbReference type="GO" id="GO:0000172">
    <property type="term" value="C:ribonuclease MRP complex"/>
    <property type="evidence" value="ECO:0007669"/>
    <property type="project" value="TreeGrafter"/>
</dbReference>
<dbReference type="OrthoDB" id="63112at2759"/>
<dbReference type="AlphaFoldDB" id="W3XLJ2"/>
<accession>W3XLJ2</accession>
<sequence length="360" mass="40533">MLFHLWHVDSPGAKAAALKRKAMGQSPGSRFYSQGLQLIYQIIEAHIDSLQVDLILPQEAADKLRIKLAQETYSPTYYRVIMKLADILDGDFFTQNIKLGSIMMLSNGNTSQENVFSLRDGILTMFLDKEAYERAGLVGQPHGVKGKRGLKPRWVVQYDLRAPASFPGKKGYDRLLYACRNVFDQPITWLFHRQSSTPDPDPLLNFFPTKYSSAPFMEEDLDVQTPTLKIPGHALTDDGRLELEDFATEIYEWLSLLRLKSPRVESGDNIDPFLSRYSVPAHGQVDSSRLCKISWQGFIAPGWARQVLVDVILSVSSRSWFSLHAASFGKGVKGESSECTILRLPGAPGEYLLWDIHGHE</sequence>
<dbReference type="STRING" id="1229662.W3XLJ2"/>
<proteinExistence type="predicted"/>
<dbReference type="Proteomes" id="UP000030651">
    <property type="component" value="Unassembled WGS sequence"/>
</dbReference>
<dbReference type="PANTHER" id="PTHR15396">
    <property type="entry name" value="RIBONUCLEASE P PROTEIN SUBUNIT P40"/>
    <property type="match status" value="1"/>
</dbReference>
<dbReference type="OMA" id="DVDPYLC"/>
<keyword evidence="2" id="KW-1185">Reference proteome</keyword>
<dbReference type="InParanoid" id="W3XLJ2"/>
<evidence type="ECO:0000313" key="1">
    <source>
        <dbReference type="EMBL" id="ETS86845.1"/>
    </source>
</evidence>
<dbReference type="GO" id="GO:0001682">
    <property type="term" value="P:tRNA 5'-leader removal"/>
    <property type="evidence" value="ECO:0007669"/>
    <property type="project" value="InterPro"/>
</dbReference>
<dbReference type="RefSeq" id="XP_007827445.1">
    <property type="nucleotide sequence ID" value="XM_007829254.1"/>
</dbReference>
<dbReference type="Pfam" id="PF08584">
    <property type="entry name" value="Ribonuc_P_40"/>
    <property type="match status" value="1"/>
</dbReference>
<reference evidence="2" key="1">
    <citation type="journal article" date="2015" name="BMC Genomics">
        <title>Genomic and transcriptomic analysis of the endophytic fungus Pestalotiopsis fici reveals its lifestyle and high potential for synthesis of natural products.</title>
        <authorList>
            <person name="Wang X."/>
            <person name="Zhang X."/>
            <person name="Liu L."/>
            <person name="Xiang M."/>
            <person name="Wang W."/>
            <person name="Sun X."/>
            <person name="Che Y."/>
            <person name="Guo L."/>
            <person name="Liu G."/>
            <person name="Guo L."/>
            <person name="Wang C."/>
            <person name="Yin W.B."/>
            <person name="Stadler M."/>
            <person name="Zhang X."/>
            <person name="Liu X."/>
        </authorList>
    </citation>
    <scope>NUCLEOTIDE SEQUENCE [LARGE SCALE GENOMIC DNA]</scope>
    <source>
        <strain evidence="2">W106-1 / CGMCC3.15140</strain>
    </source>
</reference>
<gene>
    <name evidence="1" type="ORF">PFICI_00673</name>
</gene>
<dbReference type="HOGENOM" id="CLU_048755_0_0_1"/>
<dbReference type="GO" id="GO:0000447">
    <property type="term" value="P:endonucleolytic cleavage in ITS1 to separate SSU-rRNA from 5.8S rRNA and LSU-rRNA from tricistronic rRNA transcript (SSU-rRNA, 5.8S rRNA, LSU-rRNA)"/>
    <property type="evidence" value="ECO:0007669"/>
    <property type="project" value="TreeGrafter"/>
</dbReference>
<dbReference type="GeneID" id="19265686"/>
<dbReference type="eggNOG" id="ENOG502S4BQ">
    <property type="taxonomic scope" value="Eukaryota"/>
</dbReference>
<dbReference type="KEGG" id="pfy:PFICI_00673"/>
<name>W3XLJ2_PESFW</name>
<dbReference type="PANTHER" id="PTHR15396:SF1">
    <property type="entry name" value="RIBONUCLEASE P PROTEIN SUBUNIT P40"/>
    <property type="match status" value="1"/>
</dbReference>